<dbReference type="InterPro" id="IPR037171">
    <property type="entry name" value="NagB/RpiA_transferase-like"/>
</dbReference>
<dbReference type="EC" id="3.5.99.6" evidence="3"/>
<name>A0A6B8VXL6_9CORY</name>
<dbReference type="GO" id="GO:0005737">
    <property type="term" value="C:cytoplasm"/>
    <property type="evidence" value="ECO:0007669"/>
    <property type="project" value="TreeGrafter"/>
</dbReference>
<evidence type="ECO:0000256" key="2">
    <source>
        <dbReference type="ARBA" id="ARBA00023277"/>
    </source>
</evidence>
<comment type="function">
    <text evidence="3">Catalyzes the reversible isomerization-deamination of glucosamine 6-phosphate (GlcN6P) to form fructose 6-phosphate (Fru6P) and ammonium ion.</text>
</comment>
<dbReference type="NCBIfam" id="TIGR00502">
    <property type="entry name" value="nagB"/>
    <property type="match status" value="1"/>
</dbReference>
<evidence type="ECO:0000256" key="1">
    <source>
        <dbReference type="ARBA" id="ARBA00022801"/>
    </source>
</evidence>
<dbReference type="InterPro" id="IPR004547">
    <property type="entry name" value="Glucosamine6P_isomerase"/>
</dbReference>
<sequence>MDIFIKATPQDVATHAADVMAEYVRNGQTIGLATGSTPLLMYRELIARFQAKELSFKDCTAFLLDEYIGLPREHEQSYYRFIRDNFTSHIDIDDAKVHSPNGLAEDVHAEGPAYDAAIEAAGGIACQLVGVGANGHIGFNEPACSLNSGTRVETLHPKTIADNARFFDDDESQVPVHVLTQGLGTISRAGHVLLIATGAAKARAVKALIEGPLSAFCPASVLQLHNHATVIIDEEAAQLLEYSDYYRFCADNRV</sequence>
<dbReference type="KEGG" id="ckw:CKALI_05905"/>
<proteinExistence type="inferred from homology"/>
<dbReference type="PANTHER" id="PTHR11280:SF5">
    <property type="entry name" value="GLUCOSAMINE-6-PHOSPHATE ISOMERASE"/>
    <property type="match status" value="1"/>
</dbReference>
<evidence type="ECO:0000256" key="3">
    <source>
        <dbReference type="HAMAP-Rule" id="MF_01241"/>
    </source>
</evidence>
<dbReference type="GO" id="GO:0042802">
    <property type="term" value="F:identical protein binding"/>
    <property type="evidence" value="ECO:0007669"/>
    <property type="project" value="TreeGrafter"/>
</dbReference>
<dbReference type="Pfam" id="PF01182">
    <property type="entry name" value="Glucosamine_iso"/>
    <property type="match status" value="1"/>
</dbReference>
<dbReference type="GO" id="GO:0006043">
    <property type="term" value="P:glucosamine catabolic process"/>
    <property type="evidence" value="ECO:0007669"/>
    <property type="project" value="TreeGrafter"/>
</dbReference>
<dbReference type="GO" id="GO:0006046">
    <property type="term" value="P:N-acetylglucosamine catabolic process"/>
    <property type="evidence" value="ECO:0007669"/>
    <property type="project" value="UniProtKB-UniRule"/>
</dbReference>
<comment type="similarity">
    <text evidence="3">Belongs to the glucosamine/galactosamine-6-phosphate isomerase family. NagB subfamily.</text>
</comment>
<dbReference type="InterPro" id="IPR006148">
    <property type="entry name" value="Glc/Gal-6P_isomerase"/>
</dbReference>
<evidence type="ECO:0000259" key="4">
    <source>
        <dbReference type="Pfam" id="PF01182"/>
    </source>
</evidence>
<dbReference type="HAMAP" id="MF_01241">
    <property type="entry name" value="GlcN6P_deamin"/>
    <property type="match status" value="1"/>
</dbReference>
<feature type="active site" description="For ring-opening step" evidence="3">
    <location>
        <position position="141"/>
    </location>
</feature>
<feature type="active site" description="Proton acceptor; for ring-opening step" evidence="3">
    <location>
        <position position="136"/>
    </location>
</feature>
<dbReference type="GO" id="GO:0019262">
    <property type="term" value="P:N-acetylneuraminate catabolic process"/>
    <property type="evidence" value="ECO:0007669"/>
    <property type="project" value="UniProtKB-UniRule"/>
</dbReference>
<feature type="domain" description="Glucosamine/galactosamine-6-phosphate isomerase" evidence="4">
    <location>
        <begin position="10"/>
        <end position="228"/>
    </location>
</feature>
<gene>
    <name evidence="5" type="primary">nagB2</name>
    <name evidence="3" type="synonym">nagB</name>
    <name evidence="5" type="ORF">CKALI_05905</name>
</gene>
<dbReference type="UniPathway" id="UPA00629">
    <property type="reaction ID" value="UER00684"/>
</dbReference>
<comment type="pathway">
    <text evidence="3">Amino-sugar metabolism; N-acetylneuraminate degradation; D-fructose 6-phosphate from N-acetylneuraminate: step 5/5.</text>
</comment>
<dbReference type="GO" id="GO:0004342">
    <property type="term" value="F:glucosamine-6-phosphate deaminase activity"/>
    <property type="evidence" value="ECO:0007669"/>
    <property type="project" value="UniProtKB-UniRule"/>
</dbReference>
<dbReference type="AlphaFoldDB" id="A0A6B8VXL6"/>
<dbReference type="Proteomes" id="UP000427071">
    <property type="component" value="Chromosome"/>
</dbReference>
<keyword evidence="2 3" id="KW-0119">Carbohydrate metabolism</keyword>
<dbReference type="Gene3D" id="3.40.50.1360">
    <property type="match status" value="1"/>
</dbReference>
<feature type="active site" description="Proton acceptor; for enolization step" evidence="3">
    <location>
        <position position="65"/>
    </location>
</feature>
<dbReference type="GO" id="GO:0005975">
    <property type="term" value="P:carbohydrate metabolic process"/>
    <property type="evidence" value="ECO:0007669"/>
    <property type="project" value="InterPro"/>
</dbReference>
<dbReference type="EMBL" id="CP046452">
    <property type="protein sequence ID" value="QGU02050.1"/>
    <property type="molecule type" value="Genomic_DNA"/>
</dbReference>
<evidence type="ECO:0000313" key="5">
    <source>
        <dbReference type="EMBL" id="QGU02050.1"/>
    </source>
</evidence>
<dbReference type="CDD" id="cd01399">
    <property type="entry name" value="GlcN6P_deaminase"/>
    <property type="match status" value="1"/>
</dbReference>
<reference evidence="6" key="1">
    <citation type="submission" date="2019-11" db="EMBL/GenBank/DDBJ databases">
        <title>Complete genome sequence of Corynebacterium kalinowskii 1959, a novel Corynebacterium species isolated from soil of a small paddock in Vilsendorf, Germany.</title>
        <authorList>
            <person name="Schaffert L."/>
            <person name="Ruwe M."/>
            <person name="Milse J."/>
            <person name="Hanuschka K."/>
            <person name="Ortseifen V."/>
            <person name="Droste J."/>
            <person name="Brandt D."/>
            <person name="Schlueter L."/>
            <person name="Kutter Y."/>
            <person name="Vinke S."/>
            <person name="Viehoefer P."/>
            <person name="Jacob L."/>
            <person name="Luebke N.-C."/>
            <person name="Schulte-Berndt E."/>
            <person name="Hain C."/>
            <person name="Linder M."/>
            <person name="Schmidt P."/>
            <person name="Wollenschlaeger L."/>
            <person name="Luttermann T."/>
            <person name="Thieme E."/>
            <person name="Hassa J."/>
            <person name="Haak M."/>
            <person name="Wittchen M."/>
            <person name="Mentz A."/>
            <person name="Persicke M."/>
            <person name="Busche T."/>
            <person name="Ruckert C."/>
        </authorList>
    </citation>
    <scope>NUCLEOTIDE SEQUENCE [LARGE SCALE GENOMIC DNA]</scope>
    <source>
        <strain evidence="6">1959</strain>
    </source>
</reference>
<organism evidence="5 6">
    <name type="scientific">Corynebacterium kalinowskii</name>
    <dbReference type="NCBI Taxonomy" id="2675216"/>
    <lineage>
        <taxon>Bacteria</taxon>
        <taxon>Bacillati</taxon>
        <taxon>Actinomycetota</taxon>
        <taxon>Actinomycetes</taxon>
        <taxon>Mycobacteriales</taxon>
        <taxon>Corynebacteriaceae</taxon>
        <taxon>Corynebacterium</taxon>
    </lineage>
</organism>
<accession>A0A6B8VXL6</accession>
<protein>
    <recommendedName>
        <fullName evidence="3">Glucosamine-6-phosphate deaminase</fullName>
        <ecNumber evidence="3">3.5.99.6</ecNumber>
    </recommendedName>
    <alternativeName>
        <fullName evidence="3">GlcN6P deaminase</fullName>
        <shortName evidence="3">GNPDA</shortName>
    </alternativeName>
    <alternativeName>
        <fullName evidence="3">Glucosamine-6-phosphate isomerase</fullName>
    </alternativeName>
</protein>
<dbReference type="PANTHER" id="PTHR11280">
    <property type="entry name" value="GLUCOSAMINE-6-PHOSPHATE ISOMERASE"/>
    <property type="match status" value="1"/>
</dbReference>
<dbReference type="RefSeq" id="WP_156192408.1">
    <property type="nucleotide sequence ID" value="NZ_CP046452.1"/>
</dbReference>
<evidence type="ECO:0000313" key="6">
    <source>
        <dbReference type="Proteomes" id="UP000427071"/>
    </source>
</evidence>
<comment type="caution">
    <text evidence="3">Lacks conserved residue(s) required for the propagation of feature annotation.</text>
</comment>
<dbReference type="SUPFAM" id="SSF100950">
    <property type="entry name" value="NagB/RpiA/CoA transferase-like"/>
    <property type="match status" value="1"/>
</dbReference>
<keyword evidence="6" id="KW-1185">Reference proteome</keyword>
<comment type="catalytic activity">
    <reaction evidence="3">
        <text>alpha-D-glucosamine 6-phosphate + H2O = beta-D-fructose 6-phosphate + NH4(+)</text>
        <dbReference type="Rhea" id="RHEA:12172"/>
        <dbReference type="ChEBI" id="CHEBI:15377"/>
        <dbReference type="ChEBI" id="CHEBI:28938"/>
        <dbReference type="ChEBI" id="CHEBI:57634"/>
        <dbReference type="ChEBI" id="CHEBI:75989"/>
        <dbReference type="EC" id="3.5.99.6"/>
    </reaction>
</comment>
<keyword evidence="1 3" id="KW-0378">Hydrolase</keyword>
<feature type="active site" description="For ring-opening step" evidence="3">
    <location>
        <position position="134"/>
    </location>
</feature>